<dbReference type="Pfam" id="PF05635">
    <property type="entry name" value="23S_rRNA_IVP"/>
    <property type="match status" value="1"/>
</dbReference>
<proteinExistence type="predicted"/>
<organism evidence="1 2">
    <name type="scientific">Autumnicola tepida</name>
    <dbReference type="NCBI Taxonomy" id="3075595"/>
    <lineage>
        <taxon>Bacteria</taxon>
        <taxon>Pseudomonadati</taxon>
        <taxon>Bacteroidota</taxon>
        <taxon>Flavobacteriia</taxon>
        <taxon>Flavobacteriales</taxon>
        <taxon>Flavobacteriaceae</taxon>
        <taxon>Autumnicola</taxon>
    </lineage>
</organism>
<dbReference type="PANTHER" id="PTHR38471:SF2">
    <property type="entry name" value="FOUR HELIX BUNDLE PROTEIN"/>
    <property type="match status" value="1"/>
</dbReference>
<dbReference type="EMBL" id="JAVRHQ010000009">
    <property type="protein sequence ID" value="MDT0642941.1"/>
    <property type="molecule type" value="Genomic_DNA"/>
</dbReference>
<name>A0ABU3C9D9_9FLAO</name>
<dbReference type="RefSeq" id="WP_311534683.1">
    <property type="nucleotide sequence ID" value="NZ_JAVRHQ010000009.1"/>
</dbReference>
<gene>
    <name evidence="1" type="ORF">RM553_08870</name>
</gene>
<accession>A0ABU3C9D9</accession>
<dbReference type="Proteomes" id="UP001262889">
    <property type="component" value="Unassembled WGS sequence"/>
</dbReference>
<dbReference type="InterPro" id="IPR012657">
    <property type="entry name" value="23S_rRNA-intervening_sequence"/>
</dbReference>
<evidence type="ECO:0000313" key="2">
    <source>
        <dbReference type="Proteomes" id="UP001262889"/>
    </source>
</evidence>
<comment type="caution">
    <text evidence="1">The sequence shown here is derived from an EMBL/GenBank/DDBJ whole genome shotgun (WGS) entry which is preliminary data.</text>
</comment>
<dbReference type="SUPFAM" id="SSF158446">
    <property type="entry name" value="IVS-encoded protein-like"/>
    <property type="match status" value="1"/>
</dbReference>
<dbReference type="NCBIfam" id="TIGR02436">
    <property type="entry name" value="four helix bundle protein"/>
    <property type="match status" value="1"/>
</dbReference>
<reference evidence="1 2" key="1">
    <citation type="submission" date="2023-09" db="EMBL/GenBank/DDBJ databases">
        <authorList>
            <person name="Rey-Velasco X."/>
        </authorList>
    </citation>
    <scope>NUCLEOTIDE SEQUENCE [LARGE SCALE GENOMIC DNA]</scope>
    <source>
        <strain evidence="1 2">F363</strain>
    </source>
</reference>
<dbReference type="InterPro" id="IPR036583">
    <property type="entry name" value="23S_rRNA_IVS_sf"/>
</dbReference>
<dbReference type="Gene3D" id="1.20.1440.60">
    <property type="entry name" value="23S rRNA-intervening sequence"/>
    <property type="match status" value="1"/>
</dbReference>
<protein>
    <submittedName>
        <fullName evidence="1">Four helix bundle protein</fullName>
    </submittedName>
</protein>
<evidence type="ECO:0000313" key="1">
    <source>
        <dbReference type="EMBL" id="MDT0642941.1"/>
    </source>
</evidence>
<sequence>MCTGSKSWKFGKRAGAFVKIFIRSLKIPEGEKFGLVNQLRRAGVSIPSNIAEGACRESAKDFSRF</sequence>
<dbReference type="PANTHER" id="PTHR38471">
    <property type="entry name" value="FOUR HELIX BUNDLE PROTEIN"/>
    <property type="match status" value="1"/>
</dbReference>
<keyword evidence="2" id="KW-1185">Reference proteome</keyword>